<protein>
    <submittedName>
        <fullName evidence="1">Uncharacterized protein</fullName>
    </submittedName>
</protein>
<name>A0AAE0W0P9_9BIVA</name>
<reference evidence="1" key="2">
    <citation type="journal article" date="2021" name="Genome Biol. Evol.">
        <title>Developing a high-quality reference genome for a parasitic bivalve with doubly uniparental inheritance (Bivalvia: Unionida).</title>
        <authorList>
            <person name="Smith C.H."/>
        </authorList>
    </citation>
    <scope>NUCLEOTIDE SEQUENCE</scope>
    <source>
        <strain evidence="1">CHS0354</strain>
        <tissue evidence="1">Mantle</tissue>
    </source>
</reference>
<accession>A0AAE0W0P9</accession>
<reference evidence="1" key="3">
    <citation type="submission" date="2023-05" db="EMBL/GenBank/DDBJ databases">
        <authorList>
            <person name="Smith C.H."/>
        </authorList>
    </citation>
    <scope>NUCLEOTIDE SEQUENCE</scope>
    <source>
        <strain evidence="1">CHS0354</strain>
        <tissue evidence="1">Mantle</tissue>
    </source>
</reference>
<dbReference type="AlphaFoldDB" id="A0AAE0W0P9"/>
<sequence length="93" mass="10121">MRTSCDHGTTVVAELIDYEIPIDSHAENWANEHSTQDCEDHKARYAGDSTGSLKMVSANPNRAIANLISQTAKAYIPKTANHTDSKAVTHISP</sequence>
<gene>
    <name evidence="1" type="ORF">CHS0354_038079</name>
</gene>
<evidence type="ECO:0000313" key="1">
    <source>
        <dbReference type="EMBL" id="KAK3597151.1"/>
    </source>
</evidence>
<reference evidence="1" key="1">
    <citation type="journal article" date="2021" name="Genome Biol. Evol.">
        <title>A High-Quality Reference Genome for a Parasitic Bivalve with Doubly Uniparental Inheritance (Bivalvia: Unionida).</title>
        <authorList>
            <person name="Smith C.H."/>
        </authorList>
    </citation>
    <scope>NUCLEOTIDE SEQUENCE</scope>
    <source>
        <strain evidence="1">CHS0354</strain>
    </source>
</reference>
<dbReference type="Proteomes" id="UP001195483">
    <property type="component" value="Unassembled WGS sequence"/>
</dbReference>
<keyword evidence="2" id="KW-1185">Reference proteome</keyword>
<evidence type="ECO:0000313" key="2">
    <source>
        <dbReference type="Proteomes" id="UP001195483"/>
    </source>
</evidence>
<organism evidence="1 2">
    <name type="scientific">Potamilus streckersoni</name>
    <dbReference type="NCBI Taxonomy" id="2493646"/>
    <lineage>
        <taxon>Eukaryota</taxon>
        <taxon>Metazoa</taxon>
        <taxon>Spiralia</taxon>
        <taxon>Lophotrochozoa</taxon>
        <taxon>Mollusca</taxon>
        <taxon>Bivalvia</taxon>
        <taxon>Autobranchia</taxon>
        <taxon>Heteroconchia</taxon>
        <taxon>Palaeoheterodonta</taxon>
        <taxon>Unionida</taxon>
        <taxon>Unionoidea</taxon>
        <taxon>Unionidae</taxon>
        <taxon>Ambleminae</taxon>
        <taxon>Lampsilini</taxon>
        <taxon>Potamilus</taxon>
    </lineage>
</organism>
<proteinExistence type="predicted"/>
<dbReference type="EMBL" id="JAEAOA010002223">
    <property type="protein sequence ID" value="KAK3597151.1"/>
    <property type="molecule type" value="Genomic_DNA"/>
</dbReference>
<comment type="caution">
    <text evidence="1">The sequence shown here is derived from an EMBL/GenBank/DDBJ whole genome shotgun (WGS) entry which is preliminary data.</text>
</comment>